<dbReference type="RefSeq" id="WP_152173230.1">
    <property type="nucleotide sequence ID" value="NZ_CP045096.1"/>
</dbReference>
<organism evidence="1 2">
    <name type="scientific">Streptomyces phaeolivaceus</name>
    <dbReference type="NCBI Taxonomy" id="2653200"/>
    <lineage>
        <taxon>Bacteria</taxon>
        <taxon>Bacillati</taxon>
        <taxon>Actinomycetota</taxon>
        <taxon>Actinomycetes</taxon>
        <taxon>Kitasatosporales</taxon>
        <taxon>Streptomycetaceae</taxon>
        <taxon>Streptomyces</taxon>
    </lineage>
</organism>
<keyword evidence="2" id="KW-1185">Reference proteome</keyword>
<sequence length="71" mass="8098">MRIRVTSRLNWTFSARLSLGHAGPPRRPRPLTAMGRRLSTALVRSAMRATLPRRLPPTATARRAAHLRHHR</sequence>
<gene>
    <name evidence="1" type="ORF">F9278_43465</name>
</gene>
<reference evidence="1 2" key="1">
    <citation type="submission" date="2019-10" db="EMBL/GenBank/DDBJ databases">
        <title>Streptomyces sp. strain GY16 isolated from leaves of Broussonetia papyrifera.</title>
        <authorList>
            <person name="Mo P."/>
        </authorList>
    </citation>
    <scope>NUCLEOTIDE SEQUENCE [LARGE SCALE GENOMIC DNA]</scope>
    <source>
        <strain evidence="1 2">GY16</strain>
    </source>
</reference>
<protein>
    <submittedName>
        <fullName evidence="1">Uncharacterized protein</fullName>
    </submittedName>
</protein>
<evidence type="ECO:0000313" key="2">
    <source>
        <dbReference type="Proteomes" id="UP000327294"/>
    </source>
</evidence>
<accession>A0A5P8KGZ8</accession>
<dbReference type="KEGG" id="sphv:F9278_43465"/>
<dbReference type="Proteomes" id="UP000327294">
    <property type="component" value="Chromosome"/>
</dbReference>
<dbReference type="AlphaFoldDB" id="A0A5P8KGZ8"/>
<proteinExistence type="predicted"/>
<evidence type="ECO:0000313" key="1">
    <source>
        <dbReference type="EMBL" id="QFR01908.1"/>
    </source>
</evidence>
<dbReference type="EMBL" id="CP045096">
    <property type="protein sequence ID" value="QFR01908.1"/>
    <property type="molecule type" value="Genomic_DNA"/>
</dbReference>
<name>A0A5P8KGZ8_9ACTN</name>